<sequence>MQCGNPQYLGWIEEWMEHARENNNKSYYIYRKAHESMAKYPTRFQHPSEALCLAGVGPKIVGMLESKLAAYCVENDIPMPTPRKGKAKAKAKADALAFQEEEELAEARKPAKKARVQKQYVPTFRSGSYAILLALLDVTTGYGEGCLTKHEITTKGQVYCDASLTNPERGKFYTAWSSMKTLLGKNLVYQNGTKYFLTREGIEIAKGMKAVAGDTDRAIRRSPSYDEDDMEDLRDAPATISRQLSKTAGTSEPKWGAQDHNSAASSSGSRLGSHSSNTITGDHQIFDAWDNDYYDYNDNDNGFSYDNDDNFGASSSIQSTSWKSNDSRPSVGDLHQHVNLISDSEDSDKYKPGAAASFSLDNSYRTHAASMTKRSNGLERAPTVVLPKRDLLPHHSADRPRASSLTSQPLARMALSKHNPFTHLRTTSFSPSDGPTSFAVDIAKLAKFQPVIFRPGTFEVCLVLDIREVRAQNDRDYLTEKLNDRGVNVVKRALDIGDMTWIARLHNPSLEGTDEVVLDYIVERKRMDDLVASIKDGRYTEQKFRLRRSGVDHVIYLVETYKAGETYDVGMEALRTAMTSSQVQDGFFLKRTNNTDQTIDYLVSVTKALKRMHLDQTLYAIPDEAVDRSNYLELQKHLREQYPDRVYLTSYRAFGTLNGKSDSLVVRDVFVKMLMTIRGISEEKAAEIAKTFGTPRALFSQLDDNSGLKTQAERRKVLTLSGSSIGRKKIGPALSAKVADIWFSDEYS</sequence>
<dbReference type="Gene3D" id="1.10.150.110">
    <property type="entry name" value="DNA polymerase beta, N-terminal domain-like"/>
    <property type="match status" value="1"/>
</dbReference>
<dbReference type="SUPFAM" id="SSF47802">
    <property type="entry name" value="DNA polymerase beta, N-terminal domain-like"/>
    <property type="match status" value="1"/>
</dbReference>
<evidence type="ECO:0000256" key="5">
    <source>
        <dbReference type="ARBA" id="ARBA00022723"/>
    </source>
</evidence>
<evidence type="ECO:0000256" key="10">
    <source>
        <dbReference type="ARBA" id="ARBA00023172"/>
    </source>
</evidence>
<organism evidence="17 18">
    <name type="scientific">Entomortierella parvispora</name>
    <dbReference type="NCBI Taxonomy" id="205924"/>
    <lineage>
        <taxon>Eukaryota</taxon>
        <taxon>Fungi</taxon>
        <taxon>Fungi incertae sedis</taxon>
        <taxon>Mucoromycota</taxon>
        <taxon>Mortierellomycotina</taxon>
        <taxon>Mortierellomycetes</taxon>
        <taxon>Mortierellales</taxon>
        <taxon>Mortierellaceae</taxon>
        <taxon>Entomortierella</taxon>
    </lineage>
</organism>
<keyword evidence="18" id="KW-1185">Reference proteome</keyword>
<protein>
    <recommendedName>
        <fullName evidence="14">Crossover junction endonuclease MUS81</fullName>
        <ecNumber evidence="14">3.1.22.-</ecNumber>
    </recommendedName>
</protein>
<name>A0A9P3H1C0_9FUNG</name>
<keyword evidence="5 14" id="KW-0479">Metal-binding</keyword>
<dbReference type="InterPro" id="IPR047417">
    <property type="entry name" value="WHD_MUS81"/>
</dbReference>
<dbReference type="InterPro" id="IPR010996">
    <property type="entry name" value="HHH_MUS81"/>
</dbReference>
<dbReference type="InterPro" id="IPR036388">
    <property type="entry name" value="WH-like_DNA-bd_sf"/>
</dbReference>
<keyword evidence="7 14" id="KW-0227">DNA damage</keyword>
<keyword evidence="13" id="KW-0469">Meiosis</keyword>
<dbReference type="OrthoDB" id="5963188at2759"/>
<evidence type="ECO:0000259" key="16">
    <source>
        <dbReference type="SMART" id="SM00891"/>
    </source>
</evidence>
<keyword evidence="10 14" id="KW-0233">DNA recombination</keyword>
<dbReference type="InterPro" id="IPR027421">
    <property type="entry name" value="DNA_pol_lamdba_lyase_dom_sf"/>
</dbReference>
<evidence type="ECO:0000256" key="2">
    <source>
        <dbReference type="ARBA" id="ARBA00004123"/>
    </source>
</evidence>
<dbReference type="Gene3D" id="1.10.150.670">
    <property type="entry name" value="Crossover junction endonuclease EME1, DNA-binding domain"/>
    <property type="match status" value="1"/>
</dbReference>
<dbReference type="GO" id="GO:0046872">
    <property type="term" value="F:metal ion binding"/>
    <property type="evidence" value="ECO:0007669"/>
    <property type="project" value="UniProtKB-UniRule"/>
</dbReference>
<keyword evidence="6 14" id="KW-0255">Endonuclease</keyword>
<evidence type="ECO:0000256" key="9">
    <source>
        <dbReference type="ARBA" id="ARBA00022842"/>
    </source>
</evidence>
<dbReference type="GO" id="GO:0000727">
    <property type="term" value="P:double-strand break repair via break-induced replication"/>
    <property type="evidence" value="ECO:0007669"/>
    <property type="project" value="UniProtKB-UniRule"/>
</dbReference>
<dbReference type="SUPFAM" id="SSF52980">
    <property type="entry name" value="Restriction endonuclease-like"/>
    <property type="match status" value="1"/>
</dbReference>
<dbReference type="Gene3D" id="1.10.10.10">
    <property type="entry name" value="Winged helix-like DNA-binding domain superfamily/Winged helix DNA-binding domain"/>
    <property type="match status" value="1"/>
</dbReference>
<dbReference type="FunFam" id="3.40.50.10130:FF:000003">
    <property type="entry name" value="Crossover junction endonuclease MUS81"/>
    <property type="match status" value="1"/>
</dbReference>
<dbReference type="FunFam" id="1.10.10.10:FF:000307">
    <property type="entry name" value="Crossover junction endonuclease MUS81"/>
    <property type="match status" value="1"/>
</dbReference>
<comment type="subunit">
    <text evidence="14">Interacts with EME1.</text>
</comment>
<evidence type="ECO:0000256" key="4">
    <source>
        <dbReference type="ARBA" id="ARBA00022722"/>
    </source>
</evidence>
<evidence type="ECO:0000256" key="11">
    <source>
        <dbReference type="ARBA" id="ARBA00023204"/>
    </source>
</evidence>
<evidence type="ECO:0000256" key="12">
    <source>
        <dbReference type="ARBA" id="ARBA00023242"/>
    </source>
</evidence>
<evidence type="ECO:0000313" key="18">
    <source>
        <dbReference type="Proteomes" id="UP000827284"/>
    </source>
</evidence>
<evidence type="ECO:0000256" key="7">
    <source>
        <dbReference type="ARBA" id="ARBA00022763"/>
    </source>
</evidence>
<dbReference type="CDD" id="cd21036">
    <property type="entry name" value="WH_MUS81"/>
    <property type="match status" value="1"/>
</dbReference>
<dbReference type="GO" id="GO:0005634">
    <property type="term" value="C:nucleus"/>
    <property type="evidence" value="ECO:0007669"/>
    <property type="project" value="UniProtKB-SubCell"/>
</dbReference>
<dbReference type="Pfam" id="PF02732">
    <property type="entry name" value="ERCC4"/>
    <property type="match status" value="1"/>
</dbReference>
<feature type="region of interest" description="Disordered" evidence="15">
    <location>
        <begin position="245"/>
        <end position="277"/>
    </location>
</feature>
<dbReference type="AlphaFoldDB" id="A0A9P3H1C0"/>
<dbReference type="InterPro" id="IPR033309">
    <property type="entry name" value="Mus81"/>
</dbReference>
<dbReference type="Gene3D" id="3.40.50.10130">
    <property type="match status" value="1"/>
</dbReference>
<reference evidence="17" key="2">
    <citation type="journal article" date="2022" name="Microbiol. Resour. Announc.">
        <title>Whole-Genome Sequence of Entomortierella parvispora E1425, a Mucoromycotan Fungus Associated with Burkholderiaceae-Related Endosymbiotic Bacteria.</title>
        <authorList>
            <person name="Herlambang A."/>
            <person name="Guo Y."/>
            <person name="Takashima Y."/>
            <person name="Narisawa K."/>
            <person name="Ohta H."/>
            <person name="Nishizawa T."/>
        </authorList>
    </citation>
    <scope>NUCLEOTIDE SEQUENCE</scope>
    <source>
        <strain evidence="17">E1425</strain>
    </source>
</reference>
<dbReference type="GO" id="GO:0031297">
    <property type="term" value="P:replication fork processing"/>
    <property type="evidence" value="ECO:0007669"/>
    <property type="project" value="UniProtKB-ARBA"/>
</dbReference>
<evidence type="ECO:0000256" key="15">
    <source>
        <dbReference type="SAM" id="MobiDB-lite"/>
    </source>
</evidence>
<keyword evidence="9 14" id="KW-0460">Magnesium</keyword>
<evidence type="ECO:0000256" key="6">
    <source>
        <dbReference type="ARBA" id="ARBA00022759"/>
    </source>
</evidence>
<evidence type="ECO:0000256" key="8">
    <source>
        <dbReference type="ARBA" id="ARBA00022801"/>
    </source>
</evidence>
<keyword evidence="4 14" id="KW-0540">Nuclease</keyword>
<proteinExistence type="inferred from homology"/>
<evidence type="ECO:0000313" key="17">
    <source>
        <dbReference type="EMBL" id="GJJ68301.1"/>
    </source>
</evidence>
<dbReference type="GO" id="GO:0048476">
    <property type="term" value="C:Holliday junction resolvase complex"/>
    <property type="evidence" value="ECO:0007669"/>
    <property type="project" value="UniProtKB-UniRule"/>
</dbReference>
<evidence type="ECO:0000256" key="3">
    <source>
        <dbReference type="ARBA" id="ARBA00010015"/>
    </source>
</evidence>
<evidence type="ECO:0000256" key="14">
    <source>
        <dbReference type="RuleBase" id="RU369042"/>
    </source>
</evidence>
<dbReference type="GO" id="GO:0000712">
    <property type="term" value="P:resolution of meiotic recombination intermediates"/>
    <property type="evidence" value="ECO:0007669"/>
    <property type="project" value="UniProtKB-ARBA"/>
</dbReference>
<comment type="function">
    <text evidence="14">Interacts with EME1 to form a DNA structure-specific endonuclease with substrate preference for branched DNA structures with a 5'-end at the branch nick. Typical substrates include 3'-flap structures, D-loops, replication forks and nicked Holliday junctions. May be required in mitosis for the processing of stalled or collapsed replication fork intermediates. May be required in meiosis for the repair of meiosis-specific double strand breaks subsequent to single-end invasion (SEI).</text>
</comment>
<dbReference type="GO" id="GO:0006308">
    <property type="term" value="P:DNA catabolic process"/>
    <property type="evidence" value="ECO:0007669"/>
    <property type="project" value="UniProtKB-UniRule"/>
</dbReference>
<comment type="cofactor">
    <cofactor evidence="1 14">
        <name>Mg(2+)</name>
        <dbReference type="ChEBI" id="CHEBI:18420"/>
    </cofactor>
</comment>
<evidence type="ECO:0000256" key="1">
    <source>
        <dbReference type="ARBA" id="ARBA00001946"/>
    </source>
</evidence>
<dbReference type="FunFam" id="1.10.150.110:FF:000001">
    <property type="entry name" value="Putative Crossover junction endonuclease MUS81"/>
    <property type="match status" value="1"/>
</dbReference>
<keyword evidence="12 14" id="KW-0539">Nucleus</keyword>
<gene>
    <name evidence="17" type="ORF">EMPS_00647</name>
</gene>
<feature type="domain" description="ERCC4" evidence="16">
    <location>
        <begin position="461"/>
        <end position="562"/>
    </location>
</feature>
<comment type="similarity">
    <text evidence="3 14">Belongs to the XPF family.</text>
</comment>
<feature type="compositionally biased region" description="Low complexity" evidence="15">
    <location>
        <begin position="260"/>
        <end position="277"/>
    </location>
</feature>
<accession>A0A9P3H1C0</accession>
<dbReference type="GO" id="GO:0003677">
    <property type="term" value="F:DNA binding"/>
    <property type="evidence" value="ECO:0007669"/>
    <property type="project" value="UniProtKB-UniRule"/>
</dbReference>
<dbReference type="GO" id="GO:0048257">
    <property type="term" value="F:3'-flap endonuclease activity"/>
    <property type="evidence" value="ECO:0007669"/>
    <property type="project" value="TreeGrafter"/>
</dbReference>
<evidence type="ECO:0000256" key="13">
    <source>
        <dbReference type="ARBA" id="ARBA00023254"/>
    </source>
</evidence>
<dbReference type="InterPro" id="IPR006166">
    <property type="entry name" value="ERCC4_domain"/>
</dbReference>
<comment type="caution">
    <text evidence="17">The sequence shown here is derived from an EMBL/GenBank/DDBJ whole genome shotgun (WGS) entry which is preliminary data.</text>
</comment>
<dbReference type="PANTHER" id="PTHR13451">
    <property type="entry name" value="CLASS II CROSSOVER JUNCTION ENDONUCLEASE MUS81"/>
    <property type="match status" value="1"/>
</dbReference>
<comment type="subcellular location">
    <subcellularLocation>
        <location evidence="2 14">Nucleus</location>
    </subcellularLocation>
</comment>
<dbReference type="GO" id="GO:0031573">
    <property type="term" value="P:mitotic intra-S DNA damage checkpoint signaling"/>
    <property type="evidence" value="ECO:0007669"/>
    <property type="project" value="TreeGrafter"/>
</dbReference>
<dbReference type="EMBL" id="BQFW01000001">
    <property type="protein sequence ID" value="GJJ68301.1"/>
    <property type="molecule type" value="Genomic_DNA"/>
</dbReference>
<dbReference type="EC" id="3.1.22.-" evidence="14"/>
<dbReference type="InterPro" id="IPR042530">
    <property type="entry name" value="EME1/EME2_C"/>
</dbReference>
<reference evidence="17" key="1">
    <citation type="submission" date="2021-11" db="EMBL/GenBank/DDBJ databases">
        <authorList>
            <person name="Herlambang A."/>
            <person name="Guo Y."/>
            <person name="Takashima Y."/>
            <person name="Nishizawa T."/>
        </authorList>
    </citation>
    <scope>NUCLEOTIDE SEQUENCE</scope>
    <source>
        <strain evidence="17">E1425</strain>
    </source>
</reference>
<dbReference type="GO" id="GO:0008821">
    <property type="term" value="F:crossover junction DNA endonuclease activity"/>
    <property type="evidence" value="ECO:0007669"/>
    <property type="project" value="UniProtKB-UniRule"/>
</dbReference>
<dbReference type="CDD" id="cd20074">
    <property type="entry name" value="XPF_nuclease_Mus81"/>
    <property type="match status" value="1"/>
</dbReference>
<dbReference type="Proteomes" id="UP000827284">
    <property type="component" value="Unassembled WGS sequence"/>
</dbReference>
<keyword evidence="8 14" id="KW-0378">Hydrolase</keyword>
<dbReference type="Pfam" id="PF21136">
    <property type="entry name" value="WHD_MUS81"/>
    <property type="match status" value="1"/>
</dbReference>
<dbReference type="Pfam" id="PF14716">
    <property type="entry name" value="HHH_8"/>
    <property type="match status" value="1"/>
</dbReference>
<dbReference type="InterPro" id="IPR047416">
    <property type="entry name" value="XPF_nuclease_Mus81"/>
</dbReference>
<dbReference type="SMART" id="SM00891">
    <property type="entry name" value="ERCC4"/>
    <property type="match status" value="1"/>
</dbReference>
<dbReference type="InterPro" id="IPR011335">
    <property type="entry name" value="Restrct_endonuc-II-like"/>
</dbReference>
<keyword evidence="11 14" id="KW-0234">DNA repair</keyword>
<dbReference type="PANTHER" id="PTHR13451:SF0">
    <property type="entry name" value="CROSSOVER JUNCTION ENDONUCLEASE MUS81"/>
    <property type="match status" value="1"/>
</dbReference>